<dbReference type="Pfam" id="PF00403">
    <property type="entry name" value="HMA"/>
    <property type="match status" value="1"/>
</dbReference>
<reference evidence="6" key="1">
    <citation type="submission" date="2023-04" db="EMBL/GenBank/DDBJ databases">
        <authorList>
            <person name="Vijverberg K."/>
            <person name="Xiong W."/>
            <person name="Schranz E."/>
        </authorList>
    </citation>
    <scope>NUCLEOTIDE SEQUENCE</scope>
</reference>
<dbReference type="PANTHER" id="PTHR11017:SF307">
    <property type="entry name" value="TIR DOMAIN, P-LOOP CONTAINING NUCLEOSIDE TRIPHOSPHATE HYDROLASE"/>
    <property type="match status" value="1"/>
</dbReference>
<evidence type="ECO:0000256" key="3">
    <source>
        <dbReference type="ARBA" id="ARBA00023027"/>
    </source>
</evidence>
<dbReference type="Gene3D" id="3.80.10.10">
    <property type="entry name" value="Ribonuclease Inhibitor"/>
    <property type="match status" value="1"/>
</dbReference>
<dbReference type="PRINTS" id="PR00364">
    <property type="entry name" value="DISEASERSIST"/>
</dbReference>
<dbReference type="PROSITE" id="PS50846">
    <property type="entry name" value="HMA_2"/>
    <property type="match status" value="1"/>
</dbReference>
<dbReference type="SUPFAM" id="SSF52540">
    <property type="entry name" value="P-loop containing nucleoside triphosphate hydrolases"/>
    <property type="match status" value="1"/>
</dbReference>
<evidence type="ECO:0000313" key="6">
    <source>
        <dbReference type="EMBL" id="CAI9293128.1"/>
    </source>
</evidence>
<dbReference type="Gene3D" id="3.40.50.300">
    <property type="entry name" value="P-loop containing nucleotide triphosphate hydrolases"/>
    <property type="match status" value="1"/>
</dbReference>
<dbReference type="InterPro" id="IPR000157">
    <property type="entry name" value="TIR_dom"/>
</dbReference>
<dbReference type="Pfam" id="PF01582">
    <property type="entry name" value="TIR"/>
    <property type="match status" value="1"/>
</dbReference>
<sequence>MASSSSSSSMASTSPHGSYDVFLSFRGEDTRDSFTDHLYHALNRAGINTFRDNEEIDRGEKLNPEIGRAVKESRASIVVLSPNYATSTWCLDELLSILKQRKESNHFVLPVFYHVDPSDVRKHNKTFAIQVKANQRWTDHNVDQWKRALREVADLAGMVLLGPETEFIKEIVDTIYNKLDRKEVHLPLNLTGLATRYEDINSWLNRSNAEFLAICGMGGSGKTTLAKYIYDSNRKNFESMSFVEDISRRCKESDDLLQLQEQLLNDILGGKKRKIPGVSQATCKIEEALQTKKTLIVLDDVARRSELIALLGTGKINTQSKIIITTTTENTDNWFKFPYRRCQVYKMKLLDDDESLELLSRHAFGCKVPMEGFEELALQAVRYCEGNPLALVMLASSLSDDNTILYWKSRLNFLDKDFDSRIQSVLITSYESLPSILEKELFLHIACFFVGKDEDYVVKILEHDYCALSEMGKHIVRQESSKFPTKRSRVWLSSDSYKILSKGEGSETMEGLAMDMPMLRAEKIAFKSSILKTDALKKMDKLKLLQLNFVQLTGSYENFSEDLRWLSWLGFHLRIIPSELFMGNLVAIDMSYSNLEVFEPPMVLQSLQILNLKDSHNLFEIRNMWCANLCKREQTNLLVGLEASSSLQPTFSFPLSLHRLFLQDCNLECFIKLVPLAKLEENDLGHMKWLKQYQNHEVSLVGDDELTKGRSSRVQMLYEFDIMSTSLPDIKDPNMTPKYASELSSLSFDVPSCPDNRKLIGLDVTFKYAISGDDCAWFCKINTDNGVDLMYNPKVFGKPEFGKVGIWLSYWPIGNLLETGDKVTVSIAVMGGLEVHECGVSLVYDDETLENNIEILGGDLSGFQLSTGAYYLCRRDFFELMEVGRVTPGWFRILVGDTIDYTEVRGWRKTGRPKQLNPSFTELKTVRCIIHGPQLEEIYKIAEMSKSSFVDETLEFTSSMLGETMESVTSSKTSDKAIKAEDMSEDIDDQFLDLASSSSPPFLVPRKKLRVKEFGVIPSLRSFMSKAFVSDAVSGQIKKIVLGVNLCSESQREKVMKALSEVKGVRTIDFDTNDGRLTVIGDVDTMDVFDLVWNIEGVYMISVEPAK</sequence>
<evidence type="ECO:0000259" key="4">
    <source>
        <dbReference type="PROSITE" id="PS50104"/>
    </source>
</evidence>
<dbReference type="Gene3D" id="3.30.70.100">
    <property type="match status" value="1"/>
</dbReference>
<organism evidence="6 7">
    <name type="scientific">Lactuca saligna</name>
    <name type="common">Willowleaf lettuce</name>
    <dbReference type="NCBI Taxonomy" id="75948"/>
    <lineage>
        <taxon>Eukaryota</taxon>
        <taxon>Viridiplantae</taxon>
        <taxon>Streptophyta</taxon>
        <taxon>Embryophyta</taxon>
        <taxon>Tracheophyta</taxon>
        <taxon>Spermatophyta</taxon>
        <taxon>Magnoliopsida</taxon>
        <taxon>eudicotyledons</taxon>
        <taxon>Gunneridae</taxon>
        <taxon>Pentapetalae</taxon>
        <taxon>asterids</taxon>
        <taxon>campanulids</taxon>
        <taxon>Asterales</taxon>
        <taxon>Asteraceae</taxon>
        <taxon>Cichorioideae</taxon>
        <taxon>Cichorieae</taxon>
        <taxon>Lactucinae</taxon>
        <taxon>Lactuca</taxon>
    </lineage>
</organism>
<dbReference type="InterPro" id="IPR027417">
    <property type="entry name" value="P-loop_NTPase"/>
</dbReference>
<evidence type="ECO:0000256" key="1">
    <source>
        <dbReference type="ARBA" id="ARBA00004170"/>
    </source>
</evidence>
<proteinExistence type="predicted"/>
<evidence type="ECO:0000259" key="5">
    <source>
        <dbReference type="PROSITE" id="PS50846"/>
    </source>
</evidence>
<dbReference type="EMBL" id="OX465083">
    <property type="protein sequence ID" value="CAI9293128.1"/>
    <property type="molecule type" value="Genomic_DNA"/>
</dbReference>
<dbReference type="GO" id="GO:0009626">
    <property type="term" value="P:plant-type hypersensitive response"/>
    <property type="evidence" value="ECO:0007669"/>
    <property type="project" value="UniProtKB-KW"/>
</dbReference>
<evidence type="ECO:0000313" key="7">
    <source>
        <dbReference type="Proteomes" id="UP001177003"/>
    </source>
</evidence>
<dbReference type="GO" id="GO:0016020">
    <property type="term" value="C:membrane"/>
    <property type="evidence" value="ECO:0007669"/>
    <property type="project" value="UniProtKB-SubCell"/>
</dbReference>
<dbReference type="InterPro" id="IPR032675">
    <property type="entry name" value="LRR_dom_sf"/>
</dbReference>
<dbReference type="InterPro" id="IPR006121">
    <property type="entry name" value="HMA_dom"/>
</dbReference>
<dbReference type="PROSITE" id="PS50104">
    <property type="entry name" value="TIR"/>
    <property type="match status" value="1"/>
</dbReference>
<dbReference type="SMART" id="SM00255">
    <property type="entry name" value="TIR"/>
    <property type="match status" value="1"/>
</dbReference>
<dbReference type="GO" id="GO:0046872">
    <property type="term" value="F:metal ion binding"/>
    <property type="evidence" value="ECO:0007669"/>
    <property type="project" value="InterPro"/>
</dbReference>
<dbReference type="Pfam" id="PF00931">
    <property type="entry name" value="NB-ARC"/>
    <property type="match status" value="1"/>
</dbReference>
<dbReference type="SUPFAM" id="SSF52200">
    <property type="entry name" value="Toll/Interleukin receptor TIR domain"/>
    <property type="match status" value="1"/>
</dbReference>
<evidence type="ECO:0000256" key="2">
    <source>
        <dbReference type="ARBA" id="ARBA00022614"/>
    </source>
</evidence>
<keyword evidence="7" id="KW-1185">Reference proteome</keyword>
<dbReference type="InterPro" id="IPR036163">
    <property type="entry name" value="HMA_dom_sf"/>
</dbReference>
<comment type="subcellular location">
    <subcellularLocation>
        <location evidence="1">Membrane</location>
        <topology evidence="1">Peripheral membrane protein</topology>
    </subcellularLocation>
</comment>
<dbReference type="AlphaFoldDB" id="A0AA36EEC0"/>
<dbReference type="InterPro" id="IPR035897">
    <property type="entry name" value="Toll_tir_struct_dom_sf"/>
</dbReference>
<feature type="domain" description="HMA" evidence="5">
    <location>
        <begin position="1035"/>
        <end position="1103"/>
    </location>
</feature>
<dbReference type="Gene3D" id="3.40.50.10140">
    <property type="entry name" value="Toll/interleukin-1 receptor homology (TIR) domain"/>
    <property type="match status" value="1"/>
</dbReference>
<dbReference type="InterPro" id="IPR002182">
    <property type="entry name" value="NB-ARC"/>
</dbReference>
<keyword evidence="2" id="KW-0433">Leucine-rich repeat</keyword>
<dbReference type="PANTHER" id="PTHR11017">
    <property type="entry name" value="LEUCINE-RICH REPEAT-CONTAINING PROTEIN"/>
    <property type="match status" value="1"/>
</dbReference>
<dbReference type="FunFam" id="3.40.50.10140:FF:000007">
    <property type="entry name" value="Disease resistance protein (TIR-NBS-LRR class)"/>
    <property type="match status" value="1"/>
</dbReference>
<evidence type="ECO:0008006" key="8">
    <source>
        <dbReference type="Google" id="ProtNLM"/>
    </source>
</evidence>
<dbReference type="Gene3D" id="1.10.8.430">
    <property type="entry name" value="Helical domain of apoptotic protease-activating factors"/>
    <property type="match status" value="1"/>
</dbReference>
<dbReference type="InterPro" id="IPR044974">
    <property type="entry name" value="Disease_R_plants"/>
</dbReference>
<dbReference type="Proteomes" id="UP001177003">
    <property type="component" value="Chromosome 7"/>
</dbReference>
<dbReference type="InterPro" id="IPR042197">
    <property type="entry name" value="Apaf_helical"/>
</dbReference>
<name>A0AA36EEC0_LACSI</name>
<dbReference type="GO" id="GO:0007165">
    <property type="term" value="P:signal transduction"/>
    <property type="evidence" value="ECO:0007669"/>
    <property type="project" value="InterPro"/>
</dbReference>
<dbReference type="SUPFAM" id="SSF55008">
    <property type="entry name" value="HMA, heavy metal-associated domain"/>
    <property type="match status" value="1"/>
</dbReference>
<keyword evidence="3" id="KW-0520">NAD</keyword>
<feature type="domain" description="TIR" evidence="4">
    <location>
        <begin position="17"/>
        <end position="179"/>
    </location>
</feature>
<protein>
    <recommendedName>
        <fullName evidence="8">TIR domain-containing protein</fullName>
    </recommendedName>
</protein>
<dbReference type="GO" id="GO:0043531">
    <property type="term" value="F:ADP binding"/>
    <property type="evidence" value="ECO:0007669"/>
    <property type="project" value="InterPro"/>
</dbReference>
<accession>A0AA36EEC0</accession>
<gene>
    <name evidence="6" type="ORF">LSALG_LOCUS32161</name>
</gene>
<dbReference type="SUPFAM" id="SSF52058">
    <property type="entry name" value="L domain-like"/>
    <property type="match status" value="1"/>
</dbReference>